<sequence length="206" mass="24125">MEEQINKYFGKSVNKDDDICNSFQNSALVPLSVASTIKSKKGLKSIYIDVRFNNNDLNFIEQWLDALFEEAKQVKADNMYDDIDVPYDIPVPVLGFNSAYFDMIFVLPYLTSLKWHITNYLCDFSPIKRVEVRHKITGVRIQFLDAEMFVTKMKLKEFVNDFGKKSNKRSDNKGIFPYTAFNTNNYDEVLNITEPFEQEQFFQRVN</sequence>
<proteinExistence type="predicted"/>
<protein>
    <submittedName>
        <fullName evidence="1">Uncharacterized protein</fullName>
    </submittedName>
</protein>
<name>A0A5J4X8N1_9EUKA</name>
<gene>
    <name evidence="1" type="ORF">EZS28_001247</name>
</gene>
<evidence type="ECO:0000313" key="2">
    <source>
        <dbReference type="Proteomes" id="UP000324800"/>
    </source>
</evidence>
<evidence type="ECO:0000313" key="1">
    <source>
        <dbReference type="EMBL" id="KAA6403232.1"/>
    </source>
</evidence>
<organism evidence="1 2">
    <name type="scientific">Streblomastix strix</name>
    <dbReference type="NCBI Taxonomy" id="222440"/>
    <lineage>
        <taxon>Eukaryota</taxon>
        <taxon>Metamonada</taxon>
        <taxon>Preaxostyla</taxon>
        <taxon>Oxymonadida</taxon>
        <taxon>Streblomastigidae</taxon>
        <taxon>Streblomastix</taxon>
    </lineage>
</organism>
<dbReference type="AlphaFoldDB" id="A0A5J4X8N1"/>
<accession>A0A5J4X8N1</accession>
<reference evidence="1 2" key="1">
    <citation type="submission" date="2019-03" db="EMBL/GenBank/DDBJ databases">
        <title>Single cell metagenomics reveals metabolic interactions within the superorganism composed of flagellate Streblomastix strix and complex community of Bacteroidetes bacteria on its surface.</title>
        <authorList>
            <person name="Treitli S.C."/>
            <person name="Kolisko M."/>
            <person name="Husnik F."/>
            <person name="Keeling P."/>
            <person name="Hampl V."/>
        </authorList>
    </citation>
    <scope>NUCLEOTIDE SEQUENCE [LARGE SCALE GENOMIC DNA]</scope>
    <source>
        <strain evidence="1">ST1C</strain>
    </source>
</reference>
<dbReference type="Proteomes" id="UP000324800">
    <property type="component" value="Unassembled WGS sequence"/>
</dbReference>
<dbReference type="EMBL" id="SNRW01000124">
    <property type="protein sequence ID" value="KAA6403232.1"/>
    <property type="molecule type" value="Genomic_DNA"/>
</dbReference>
<comment type="caution">
    <text evidence="1">The sequence shown here is derived from an EMBL/GenBank/DDBJ whole genome shotgun (WGS) entry which is preliminary data.</text>
</comment>